<dbReference type="Gramene" id="scaffold_304349.1">
    <property type="protein sequence ID" value="scaffold_304349.1"/>
    <property type="gene ID" value="scaffold_304349.1"/>
</dbReference>
<dbReference type="AlphaFoldDB" id="D7L2V3"/>
<sequence>MAWTVVNLAHFVETLRFISGMEKIRLKDTQEGVVFGNLDSVFSKMLHQMGLVFPCSTAVFINSFEELDPTILFFFCSKITSLF</sequence>
<dbReference type="eggNOG" id="KOG1192">
    <property type="taxonomic scope" value="Eukaryota"/>
</dbReference>
<evidence type="ECO:0000313" key="1">
    <source>
        <dbReference type="EMBL" id="EFH62530.1"/>
    </source>
</evidence>
<accession>D7L2V3</accession>
<dbReference type="HOGENOM" id="CLU_2545711_0_0_1"/>
<name>D7L2V3_ARALL</name>
<keyword evidence="2" id="KW-1185">Reference proteome</keyword>
<gene>
    <name evidence="1" type="ORF">ARALYDRAFT_900379</name>
</gene>
<dbReference type="EMBL" id="GL348715">
    <property type="protein sequence ID" value="EFH62530.1"/>
    <property type="molecule type" value="Genomic_DNA"/>
</dbReference>
<proteinExistence type="predicted"/>
<protein>
    <submittedName>
        <fullName evidence="1">Uncharacterized protein</fullName>
    </submittedName>
</protein>
<dbReference type="Proteomes" id="UP000008694">
    <property type="component" value="Unassembled WGS sequence"/>
</dbReference>
<evidence type="ECO:0000313" key="2">
    <source>
        <dbReference type="Proteomes" id="UP000008694"/>
    </source>
</evidence>
<reference evidence="2" key="1">
    <citation type="journal article" date="2011" name="Nat. Genet.">
        <title>The Arabidopsis lyrata genome sequence and the basis of rapid genome size change.</title>
        <authorList>
            <person name="Hu T.T."/>
            <person name="Pattyn P."/>
            <person name="Bakker E.G."/>
            <person name="Cao J."/>
            <person name="Cheng J.-F."/>
            <person name="Clark R.M."/>
            <person name="Fahlgren N."/>
            <person name="Fawcett J.A."/>
            <person name="Grimwood J."/>
            <person name="Gundlach H."/>
            <person name="Haberer G."/>
            <person name="Hollister J.D."/>
            <person name="Ossowski S."/>
            <person name="Ottilar R.P."/>
            <person name="Salamov A.A."/>
            <person name="Schneeberger K."/>
            <person name="Spannagl M."/>
            <person name="Wang X."/>
            <person name="Yang L."/>
            <person name="Nasrallah M.E."/>
            <person name="Bergelson J."/>
            <person name="Carrington J.C."/>
            <person name="Gaut B.S."/>
            <person name="Schmutz J."/>
            <person name="Mayer K.F.X."/>
            <person name="Van de Peer Y."/>
            <person name="Grigoriev I.V."/>
            <person name="Nordborg M."/>
            <person name="Weigel D."/>
            <person name="Guo Y.-L."/>
        </authorList>
    </citation>
    <scope>NUCLEOTIDE SEQUENCE [LARGE SCALE GENOMIC DNA]</scope>
    <source>
        <strain evidence="2">cv. MN47</strain>
    </source>
</reference>
<organism evidence="2">
    <name type="scientific">Arabidopsis lyrata subsp. lyrata</name>
    <name type="common">Lyre-leaved rock-cress</name>
    <dbReference type="NCBI Taxonomy" id="81972"/>
    <lineage>
        <taxon>Eukaryota</taxon>
        <taxon>Viridiplantae</taxon>
        <taxon>Streptophyta</taxon>
        <taxon>Embryophyta</taxon>
        <taxon>Tracheophyta</taxon>
        <taxon>Spermatophyta</taxon>
        <taxon>Magnoliopsida</taxon>
        <taxon>eudicotyledons</taxon>
        <taxon>Gunneridae</taxon>
        <taxon>Pentapetalae</taxon>
        <taxon>rosids</taxon>
        <taxon>malvids</taxon>
        <taxon>Brassicales</taxon>
        <taxon>Brassicaceae</taxon>
        <taxon>Camelineae</taxon>
        <taxon>Arabidopsis</taxon>
    </lineage>
</organism>
<dbReference type="Gene3D" id="3.40.50.2000">
    <property type="entry name" value="Glycogen Phosphorylase B"/>
    <property type="match status" value="1"/>
</dbReference>